<proteinExistence type="predicted"/>
<evidence type="ECO:0000256" key="6">
    <source>
        <dbReference type="PROSITE-ProRule" id="PRU00169"/>
    </source>
</evidence>
<evidence type="ECO:0000313" key="10">
    <source>
        <dbReference type="Proteomes" id="UP000214610"/>
    </source>
</evidence>
<dbReference type="PANTHER" id="PTHR44688">
    <property type="entry name" value="DNA-BINDING TRANSCRIPTIONAL ACTIVATOR DEVR_DOSR"/>
    <property type="match status" value="1"/>
</dbReference>
<protein>
    <submittedName>
        <fullName evidence="9">DNA-binding response regulator</fullName>
    </submittedName>
</protein>
<dbReference type="GO" id="GO:0000160">
    <property type="term" value="P:phosphorelay signal transduction system"/>
    <property type="evidence" value="ECO:0007669"/>
    <property type="project" value="UniProtKB-KW"/>
</dbReference>
<dbReference type="Gene3D" id="1.10.10.10">
    <property type="entry name" value="Winged helix-like DNA-binding domain superfamily/Winged helix DNA-binding domain"/>
    <property type="match status" value="1"/>
</dbReference>
<evidence type="ECO:0000256" key="4">
    <source>
        <dbReference type="ARBA" id="ARBA00023125"/>
    </source>
</evidence>
<feature type="modified residue" description="4-aspartylphosphate" evidence="6">
    <location>
        <position position="58"/>
    </location>
</feature>
<dbReference type="Gene3D" id="3.40.50.2300">
    <property type="match status" value="1"/>
</dbReference>
<sequence length="206" mass="23162">MKKNKVEPLIRIVDDEASMRRALTILLEMEGWKVTCYSSAKEFLAEDAPSVPGCVILDVSMPEMTGLQLHSLLVEREYECPIIFLTGHGDIEMAVDSMKKGAVDFLQKPINEEKLLSAIAKAIDWDLSHRGWTVSQEEEMARYESLSKREKEVIGFVAKGLINKEISQRLGLSERTIEVHRLSATKKLKLNAPADIATLISHLEQV</sequence>
<reference evidence="10" key="1">
    <citation type="submission" date="2017-05" db="EMBL/GenBank/DDBJ databases">
        <title>Improved OligoMM genomes.</title>
        <authorList>
            <person name="Garzetti D."/>
        </authorList>
    </citation>
    <scope>NUCLEOTIDE SEQUENCE [LARGE SCALE GENOMIC DNA]</scope>
    <source>
        <strain evidence="10">YL45</strain>
    </source>
</reference>
<evidence type="ECO:0000259" key="7">
    <source>
        <dbReference type="PROSITE" id="PS50043"/>
    </source>
</evidence>
<dbReference type="SMART" id="SM00448">
    <property type="entry name" value="REC"/>
    <property type="match status" value="1"/>
</dbReference>
<evidence type="ECO:0000256" key="5">
    <source>
        <dbReference type="ARBA" id="ARBA00023163"/>
    </source>
</evidence>
<organism evidence="9 10">
    <name type="scientific">Turicimonas muris</name>
    <dbReference type="NCBI Taxonomy" id="1796652"/>
    <lineage>
        <taxon>Bacteria</taxon>
        <taxon>Pseudomonadati</taxon>
        <taxon>Pseudomonadota</taxon>
        <taxon>Betaproteobacteria</taxon>
        <taxon>Burkholderiales</taxon>
        <taxon>Sutterellaceae</taxon>
        <taxon>Turicimonas</taxon>
    </lineage>
</organism>
<dbReference type="GO" id="GO:0003677">
    <property type="term" value="F:DNA binding"/>
    <property type="evidence" value="ECO:0007669"/>
    <property type="project" value="UniProtKB-KW"/>
</dbReference>
<dbReference type="PANTHER" id="PTHR44688:SF16">
    <property type="entry name" value="DNA-BINDING TRANSCRIPTIONAL ACTIVATOR DEVR_DOSR"/>
    <property type="match status" value="1"/>
</dbReference>
<keyword evidence="5" id="KW-0804">Transcription</keyword>
<evidence type="ECO:0000313" key="9">
    <source>
        <dbReference type="EMBL" id="OXE50372.1"/>
    </source>
</evidence>
<dbReference type="RefSeq" id="WP_066592012.1">
    <property type="nucleotide sequence ID" value="NZ_CAJTBZ010000039.1"/>
</dbReference>
<dbReference type="Proteomes" id="UP000214610">
    <property type="component" value="Unassembled WGS sequence"/>
</dbReference>
<dbReference type="InterPro" id="IPR036388">
    <property type="entry name" value="WH-like_DNA-bd_sf"/>
</dbReference>
<dbReference type="CDD" id="cd17537">
    <property type="entry name" value="REC_FixJ"/>
    <property type="match status" value="1"/>
</dbReference>
<keyword evidence="1 6" id="KW-0597">Phosphoprotein</keyword>
<dbReference type="SUPFAM" id="SSF46894">
    <property type="entry name" value="C-terminal effector domain of the bipartite response regulators"/>
    <property type="match status" value="1"/>
</dbReference>
<dbReference type="FunFam" id="3.40.50.2300:FF:000018">
    <property type="entry name" value="DNA-binding transcriptional regulator NtrC"/>
    <property type="match status" value="1"/>
</dbReference>
<dbReference type="EMBL" id="NHMP01000002">
    <property type="protein sequence ID" value="OXE50372.1"/>
    <property type="molecule type" value="Genomic_DNA"/>
</dbReference>
<feature type="domain" description="HTH luxR-type" evidence="7">
    <location>
        <begin position="139"/>
        <end position="204"/>
    </location>
</feature>
<dbReference type="PROSITE" id="PS50110">
    <property type="entry name" value="RESPONSE_REGULATORY"/>
    <property type="match status" value="1"/>
</dbReference>
<dbReference type="PRINTS" id="PR00038">
    <property type="entry name" value="HTHLUXR"/>
</dbReference>
<gene>
    <name evidence="9" type="ORF">ADH67_05165</name>
</gene>
<evidence type="ECO:0000256" key="3">
    <source>
        <dbReference type="ARBA" id="ARBA00023015"/>
    </source>
</evidence>
<dbReference type="GeneID" id="78363660"/>
<evidence type="ECO:0000256" key="1">
    <source>
        <dbReference type="ARBA" id="ARBA00022553"/>
    </source>
</evidence>
<name>A0A227KQ44_9BURK</name>
<dbReference type="Pfam" id="PF00196">
    <property type="entry name" value="GerE"/>
    <property type="match status" value="1"/>
</dbReference>
<comment type="caution">
    <text evidence="9">The sequence shown here is derived from an EMBL/GenBank/DDBJ whole genome shotgun (WGS) entry which is preliminary data.</text>
</comment>
<dbReference type="SMART" id="SM00421">
    <property type="entry name" value="HTH_LUXR"/>
    <property type="match status" value="1"/>
</dbReference>
<dbReference type="Pfam" id="PF00072">
    <property type="entry name" value="Response_reg"/>
    <property type="match status" value="1"/>
</dbReference>
<evidence type="ECO:0000259" key="8">
    <source>
        <dbReference type="PROSITE" id="PS50110"/>
    </source>
</evidence>
<dbReference type="PROSITE" id="PS50043">
    <property type="entry name" value="HTH_LUXR_2"/>
    <property type="match status" value="1"/>
</dbReference>
<keyword evidence="4 9" id="KW-0238">DNA-binding</keyword>
<dbReference type="GO" id="GO:0006355">
    <property type="term" value="P:regulation of DNA-templated transcription"/>
    <property type="evidence" value="ECO:0007669"/>
    <property type="project" value="InterPro"/>
</dbReference>
<feature type="domain" description="Response regulatory" evidence="8">
    <location>
        <begin position="9"/>
        <end position="123"/>
    </location>
</feature>
<accession>A0A227KQ44</accession>
<dbReference type="InterPro" id="IPR000792">
    <property type="entry name" value="Tscrpt_reg_LuxR_C"/>
</dbReference>
<keyword evidence="10" id="KW-1185">Reference proteome</keyword>
<evidence type="ECO:0000256" key="2">
    <source>
        <dbReference type="ARBA" id="ARBA00023012"/>
    </source>
</evidence>
<keyword evidence="3" id="KW-0805">Transcription regulation</keyword>
<dbReference type="InterPro" id="IPR016032">
    <property type="entry name" value="Sig_transdc_resp-reg_C-effctor"/>
</dbReference>
<dbReference type="CDD" id="cd06170">
    <property type="entry name" value="LuxR_C_like"/>
    <property type="match status" value="1"/>
</dbReference>
<dbReference type="AlphaFoldDB" id="A0A227KQ44"/>
<dbReference type="InterPro" id="IPR011006">
    <property type="entry name" value="CheY-like_superfamily"/>
</dbReference>
<dbReference type="PROSITE" id="PS00622">
    <property type="entry name" value="HTH_LUXR_1"/>
    <property type="match status" value="1"/>
</dbReference>
<dbReference type="InterPro" id="IPR001789">
    <property type="entry name" value="Sig_transdc_resp-reg_receiver"/>
</dbReference>
<keyword evidence="2" id="KW-0902">Two-component regulatory system</keyword>
<dbReference type="SUPFAM" id="SSF52172">
    <property type="entry name" value="CheY-like"/>
    <property type="match status" value="1"/>
</dbReference>